<dbReference type="PANTHER" id="PTHR33401">
    <property type="entry name" value="LIGHT-HARVESTING COMPLEX-LIKE PROTEIN OHP2, CHLOROPLASTIC"/>
    <property type="match status" value="1"/>
</dbReference>
<keyword evidence="3" id="KW-1185">Reference proteome</keyword>
<dbReference type="AlphaFoldDB" id="A0AAN7M0K0"/>
<name>A0AAN7M0K0_TRANT</name>
<sequence>MPFISIQLFILSLSDGSSCQLPAEMKNWTSDENLEQTQIDGGGRLKSSLKKKKKEKVPQVVKESRGKKMKVQWMDFSGKELVEIKEFDSIEARELDFQGDRSNACIIL</sequence>
<accession>A0AAN7M0K0</accession>
<evidence type="ECO:0000313" key="3">
    <source>
        <dbReference type="Proteomes" id="UP001346149"/>
    </source>
</evidence>
<dbReference type="Proteomes" id="UP001346149">
    <property type="component" value="Unassembled WGS sequence"/>
</dbReference>
<evidence type="ECO:0000313" key="2">
    <source>
        <dbReference type="EMBL" id="KAK4789577.1"/>
    </source>
</evidence>
<comment type="caution">
    <text evidence="2">The sequence shown here is derived from an EMBL/GenBank/DDBJ whole genome shotgun (WGS) entry which is preliminary data.</text>
</comment>
<dbReference type="EMBL" id="JAXQNO010000010">
    <property type="protein sequence ID" value="KAK4789577.1"/>
    <property type="molecule type" value="Genomic_DNA"/>
</dbReference>
<protein>
    <submittedName>
        <fullName evidence="2">Uncharacterized protein</fullName>
    </submittedName>
</protein>
<gene>
    <name evidence="2" type="ORF">SAY86_016881</name>
</gene>
<dbReference type="PANTHER" id="PTHR33401:SF19">
    <property type="entry name" value="(RAPE) HYPOTHETICAL PROTEIN"/>
    <property type="match status" value="1"/>
</dbReference>
<feature type="chain" id="PRO_5042906169" evidence="1">
    <location>
        <begin position="20"/>
        <end position="108"/>
    </location>
</feature>
<proteinExistence type="predicted"/>
<organism evidence="2 3">
    <name type="scientific">Trapa natans</name>
    <name type="common">Water chestnut</name>
    <dbReference type="NCBI Taxonomy" id="22666"/>
    <lineage>
        <taxon>Eukaryota</taxon>
        <taxon>Viridiplantae</taxon>
        <taxon>Streptophyta</taxon>
        <taxon>Embryophyta</taxon>
        <taxon>Tracheophyta</taxon>
        <taxon>Spermatophyta</taxon>
        <taxon>Magnoliopsida</taxon>
        <taxon>eudicotyledons</taxon>
        <taxon>Gunneridae</taxon>
        <taxon>Pentapetalae</taxon>
        <taxon>rosids</taxon>
        <taxon>malvids</taxon>
        <taxon>Myrtales</taxon>
        <taxon>Lythraceae</taxon>
        <taxon>Trapa</taxon>
    </lineage>
</organism>
<keyword evidence="1" id="KW-0732">Signal</keyword>
<feature type="signal peptide" evidence="1">
    <location>
        <begin position="1"/>
        <end position="19"/>
    </location>
</feature>
<evidence type="ECO:0000256" key="1">
    <source>
        <dbReference type="SAM" id="SignalP"/>
    </source>
</evidence>
<reference evidence="2 3" key="1">
    <citation type="journal article" date="2023" name="Hortic Res">
        <title>Pangenome of water caltrop reveals structural variations and asymmetric subgenome divergence after allopolyploidization.</title>
        <authorList>
            <person name="Zhang X."/>
            <person name="Chen Y."/>
            <person name="Wang L."/>
            <person name="Yuan Y."/>
            <person name="Fang M."/>
            <person name="Shi L."/>
            <person name="Lu R."/>
            <person name="Comes H.P."/>
            <person name="Ma Y."/>
            <person name="Chen Y."/>
            <person name="Huang G."/>
            <person name="Zhou Y."/>
            <person name="Zheng Z."/>
            <person name="Qiu Y."/>
        </authorList>
    </citation>
    <scope>NUCLEOTIDE SEQUENCE [LARGE SCALE GENOMIC DNA]</scope>
    <source>
        <strain evidence="2">F231</strain>
    </source>
</reference>